<feature type="transmembrane region" description="Helical" evidence="1">
    <location>
        <begin position="36"/>
        <end position="53"/>
    </location>
</feature>
<evidence type="ECO:0000256" key="1">
    <source>
        <dbReference type="SAM" id="Phobius"/>
    </source>
</evidence>
<organism evidence="2 3">
    <name type="scientific">Reticulibacter mediterranei</name>
    <dbReference type="NCBI Taxonomy" id="2778369"/>
    <lineage>
        <taxon>Bacteria</taxon>
        <taxon>Bacillati</taxon>
        <taxon>Chloroflexota</taxon>
        <taxon>Ktedonobacteria</taxon>
        <taxon>Ktedonobacterales</taxon>
        <taxon>Reticulibacteraceae</taxon>
        <taxon>Reticulibacter</taxon>
    </lineage>
</organism>
<comment type="caution">
    <text evidence="2">The sequence shown here is derived from an EMBL/GenBank/DDBJ whole genome shotgun (WGS) entry which is preliminary data.</text>
</comment>
<keyword evidence="1" id="KW-0812">Transmembrane</keyword>
<dbReference type="PANTHER" id="PTHR36833">
    <property type="entry name" value="SLR0610 PROTEIN-RELATED"/>
    <property type="match status" value="1"/>
</dbReference>
<dbReference type="RefSeq" id="WP_220205148.1">
    <property type="nucleotide sequence ID" value="NZ_BNJK01000001.1"/>
</dbReference>
<dbReference type="Pfam" id="PF06182">
    <property type="entry name" value="ABC2_membrane_6"/>
    <property type="match status" value="1"/>
</dbReference>
<accession>A0A8J3IH14</accession>
<dbReference type="PANTHER" id="PTHR36833:SF2">
    <property type="entry name" value="SLR0610 PROTEIN"/>
    <property type="match status" value="1"/>
</dbReference>
<keyword evidence="1" id="KW-1133">Transmembrane helix</keyword>
<keyword evidence="3" id="KW-1185">Reference proteome</keyword>
<feature type="transmembrane region" description="Helical" evidence="1">
    <location>
        <begin position="120"/>
        <end position="138"/>
    </location>
</feature>
<proteinExistence type="predicted"/>
<reference evidence="2" key="1">
    <citation type="submission" date="2020-10" db="EMBL/GenBank/DDBJ databases">
        <title>Taxonomic study of unclassified bacteria belonging to the class Ktedonobacteria.</title>
        <authorList>
            <person name="Yabe S."/>
            <person name="Wang C.M."/>
            <person name="Zheng Y."/>
            <person name="Sakai Y."/>
            <person name="Cavaletti L."/>
            <person name="Monciardini P."/>
            <person name="Donadio S."/>
        </authorList>
    </citation>
    <scope>NUCLEOTIDE SEQUENCE</scope>
    <source>
        <strain evidence="2">ID150040</strain>
    </source>
</reference>
<name>A0A8J3IH14_9CHLR</name>
<evidence type="ECO:0000313" key="3">
    <source>
        <dbReference type="Proteomes" id="UP000597444"/>
    </source>
</evidence>
<dbReference type="EMBL" id="BNJK01000001">
    <property type="protein sequence ID" value="GHO94406.1"/>
    <property type="molecule type" value="Genomic_DNA"/>
</dbReference>
<dbReference type="Proteomes" id="UP000597444">
    <property type="component" value="Unassembled WGS sequence"/>
</dbReference>
<gene>
    <name evidence="2" type="ORF">KSF_044540</name>
</gene>
<dbReference type="AlphaFoldDB" id="A0A8J3IH14"/>
<sequence length="265" mass="29556">MMGLIQLFRLLSTFFRIGILNEAAYRANFFMQILQALINLGTALILLQTIFSYTTTLDGWHSTELLALVGIYFLMGGVMNCVLQPSMNRFMGDVRDGTLDYTLLKPADSQVLVSVREVEIWRLIDVGLGIVVIVVALLEGGVKLNIWGAASFMVALLAGGIIIYSFILILSTLVFWYTKIENILVIFQSMYEAGRWPVTIYPGWLRMMLTFIVPIAFAITVPAQALTGRLVWPTLLGAIALALALFAGSRWFWRFGIRHYTGASA</sequence>
<feature type="transmembrane region" description="Helical" evidence="1">
    <location>
        <begin position="231"/>
        <end position="253"/>
    </location>
</feature>
<feature type="transmembrane region" description="Helical" evidence="1">
    <location>
        <begin position="198"/>
        <end position="219"/>
    </location>
</feature>
<evidence type="ECO:0000313" key="2">
    <source>
        <dbReference type="EMBL" id="GHO94406.1"/>
    </source>
</evidence>
<feature type="transmembrane region" description="Helical" evidence="1">
    <location>
        <begin position="144"/>
        <end position="177"/>
    </location>
</feature>
<dbReference type="InterPro" id="IPR010390">
    <property type="entry name" value="ABC-2_transporter-like"/>
</dbReference>
<protein>
    <submittedName>
        <fullName evidence="2">ABC transporter permease</fullName>
    </submittedName>
</protein>
<keyword evidence="1" id="KW-0472">Membrane</keyword>
<feature type="transmembrane region" description="Helical" evidence="1">
    <location>
        <begin position="65"/>
        <end position="83"/>
    </location>
</feature>